<dbReference type="PATRIC" id="fig|476652.3.peg.1440"/>
<dbReference type="RefSeq" id="WP_047809275.1">
    <property type="nucleotide sequence ID" value="NZ_LDZY01000004.1"/>
</dbReference>
<accession>A0A0J1IPW5</accession>
<reference evidence="1 2" key="1">
    <citation type="submission" date="2015-06" db="EMBL/GenBank/DDBJ databases">
        <title>Draft genome of the moderately acidophilic sulfate reducer Candidatus Desulfosporosinus acididurans strain M1.</title>
        <authorList>
            <person name="Poehlein A."/>
            <person name="Petzsch P."/>
            <person name="Johnson B.D."/>
            <person name="Schloemann M."/>
            <person name="Daniel R."/>
            <person name="Muehling M."/>
        </authorList>
    </citation>
    <scope>NUCLEOTIDE SEQUENCE [LARGE SCALE GENOMIC DNA]</scope>
    <source>
        <strain evidence="1 2">M1</strain>
    </source>
</reference>
<proteinExistence type="predicted"/>
<sequence length="207" mass="24776">MAKITINLTDEQEKFLKLFSKNHYPGAHDNVCTPQPIHVVQSYNPSYVPFGEDTAEYYDSDDLRFCWDSEYGMWFKSDIEAIKGWYDYHNEECPIPIEPFSQLEFEEIEDVTGQEVQILDYKDYFKAYGIEWIAMAWELEDWKDIAYFFILEEAKRYMDYQSHNLKKPRTYTLHGGYSNKGEYHHFWQLLYDIGKELNDQMCVYSCG</sequence>
<dbReference type="STRING" id="476652.DEAC_c14040"/>
<name>A0A0J1IPW5_9FIRM</name>
<evidence type="ECO:0000313" key="1">
    <source>
        <dbReference type="EMBL" id="KLU66736.1"/>
    </source>
</evidence>
<protein>
    <submittedName>
        <fullName evidence="1">Uncharacterized protein</fullName>
    </submittedName>
</protein>
<keyword evidence="2" id="KW-1185">Reference proteome</keyword>
<gene>
    <name evidence="1" type="ORF">DEAC_c14040</name>
</gene>
<evidence type="ECO:0000313" key="2">
    <source>
        <dbReference type="Proteomes" id="UP000036356"/>
    </source>
</evidence>
<comment type="caution">
    <text evidence="1">The sequence shown here is derived from an EMBL/GenBank/DDBJ whole genome shotgun (WGS) entry which is preliminary data.</text>
</comment>
<dbReference type="AlphaFoldDB" id="A0A0J1IPW5"/>
<organism evidence="1 2">
    <name type="scientific">Desulfosporosinus acididurans</name>
    <dbReference type="NCBI Taxonomy" id="476652"/>
    <lineage>
        <taxon>Bacteria</taxon>
        <taxon>Bacillati</taxon>
        <taxon>Bacillota</taxon>
        <taxon>Clostridia</taxon>
        <taxon>Eubacteriales</taxon>
        <taxon>Desulfitobacteriaceae</taxon>
        <taxon>Desulfosporosinus</taxon>
    </lineage>
</organism>
<dbReference type="Proteomes" id="UP000036356">
    <property type="component" value="Unassembled WGS sequence"/>
</dbReference>
<dbReference type="EMBL" id="LDZY01000004">
    <property type="protein sequence ID" value="KLU66736.1"/>
    <property type="molecule type" value="Genomic_DNA"/>
</dbReference>